<reference evidence="4 5" key="1">
    <citation type="submission" date="2021-01" db="EMBL/GenBank/DDBJ databases">
        <title>Streptomyces acididurans sp. nov., isolated from a peat swamp forest soil.</title>
        <authorList>
            <person name="Chantavorakit T."/>
            <person name="Duangmal K."/>
        </authorList>
    </citation>
    <scope>NUCLEOTIDE SEQUENCE [LARGE SCALE GENOMIC DNA]</scope>
    <source>
        <strain evidence="4 5">KK5PA1</strain>
    </source>
</reference>
<evidence type="ECO:0000313" key="5">
    <source>
        <dbReference type="Proteomes" id="UP000749040"/>
    </source>
</evidence>
<feature type="transmembrane region" description="Helical" evidence="2">
    <location>
        <begin position="216"/>
        <end position="241"/>
    </location>
</feature>
<dbReference type="Pfam" id="PF01569">
    <property type="entry name" value="PAP2"/>
    <property type="match status" value="1"/>
</dbReference>
<dbReference type="Gene3D" id="1.20.144.10">
    <property type="entry name" value="Phosphatidic acid phosphatase type 2/haloperoxidase"/>
    <property type="match status" value="1"/>
</dbReference>
<organism evidence="4 5">
    <name type="scientific">Actinacidiphila acididurans</name>
    <dbReference type="NCBI Taxonomy" id="2784346"/>
    <lineage>
        <taxon>Bacteria</taxon>
        <taxon>Bacillati</taxon>
        <taxon>Actinomycetota</taxon>
        <taxon>Actinomycetes</taxon>
        <taxon>Kitasatosporales</taxon>
        <taxon>Streptomycetaceae</taxon>
        <taxon>Actinacidiphila</taxon>
    </lineage>
</organism>
<accession>A0ABS2TPT1</accession>
<dbReference type="InterPro" id="IPR000326">
    <property type="entry name" value="PAP2/HPO"/>
</dbReference>
<dbReference type="EMBL" id="JADKYB010000002">
    <property type="protein sequence ID" value="MBM9503963.1"/>
    <property type="molecule type" value="Genomic_DNA"/>
</dbReference>
<evidence type="ECO:0000259" key="3">
    <source>
        <dbReference type="SMART" id="SM00014"/>
    </source>
</evidence>
<feature type="transmembrane region" description="Helical" evidence="2">
    <location>
        <begin position="90"/>
        <end position="110"/>
    </location>
</feature>
<protein>
    <submittedName>
        <fullName evidence="4">Phosphatase PAP2 family protein</fullName>
    </submittedName>
</protein>
<name>A0ABS2TPT1_9ACTN</name>
<evidence type="ECO:0000256" key="1">
    <source>
        <dbReference type="SAM" id="MobiDB-lite"/>
    </source>
</evidence>
<dbReference type="PANTHER" id="PTHR14969:SF13">
    <property type="entry name" value="AT30094P"/>
    <property type="match status" value="1"/>
</dbReference>
<sequence>MTYRFSRTPRTWRTPQKATGDNAPVNPHHRLGSALAHDTAGSEAGPGNPRRSVGRSSHTPRDGRTGDRPGRPGTLPPVPGRLALFRLLRVLYAVSAAGALLFVLLTWQVAGHGVLLGPDRHLLHAVLRRSAAHPGLNTPAHYLCKLGNIQAAVPVLFVAVCAAAWWGRRAGLGRWWLPPLAGALVMALVPLVVVTVKDGVHRPPPGSTHPDPSGYGWFPSGHTATSSVAYGAALLLLLPWLRGLLRRILVAGTALLVLAVGVALVWCDYHWPLDVAASWCLAAVLLPWVTAAGALAHRPREGEPPVTHEPPVTDSSGSPG</sequence>
<feature type="transmembrane region" description="Helical" evidence="2">
    <location>
        <begin position="275"/>
        <end position="296"/>
    </location>
</feature>
<dbReference type="InterPro" id="IPR036938">
    <property type="entry name" value="PAP2/HPO_sf"/>
</dbReference>
<evidence type="ECO:0000313" key="4">
    <source>
        <dbReference type="EMBL" id="MBM9503963.1"/>
    </source>
</evidence>
<dbReference type="SUPFAM" id="SSF48317">
    <property type="entry name" value="Acid phosphatase/Vanadium-dependent haloperoxidase"/>
    <property type="match status" value="1"/>
</dbReference>
<feature type="transmembrane region" description="Helical" evidence="2">
    <location>
        <begin position="248"/>
        <end position="269"/>
    </location>
</feature>
<feature type="domain" description="Phosphatidic acid phosphatase type 2/haloperoxidase" evidence="3">
    <location>
        <begin position="178"/>
        <end position="290"/>
    </location>
</feature>
<evidence type="ECO:0000256" key="2">
    <source>
        <dbReference type="SAM" id="Phobius"/>
    </source>
</evidence>
<keyword evidence="2" id="KW-0812">Transmembrane</keyword>
<proteinExistence type="predicted"/>
<feature type="compositionally biased region" description="Polar residues" evidence="1">
    <location>
        <begin position="8"/>
        <end position="19"/>
    </location>
</feature>
<dbReference type="PANTHER" id="PTHR14969">
    <property type="entry name" value="SPHINGOSINE-1-PHOSPHATE PHOSPHOHYDROLASE"/>
    <property type="match status" value="1"/>
</dbReference>
<keyword evidence="5" id="KW-1185">Reference proteome</keyword>
<feature type="region of interest" description="Disordered" evidence="1">
    <location>
        <begin position="299"/>
        <end position="320"/>
    </location>
</feature>
<feature type="transmembrane region" description="Helical" evidence="2">
    <location>
        <begin position="175"/>
        <end position="196"/>
    </location>
</feature>
<gene>
    <name evidence="4" type="ORF">ITX44_05315</name>
</gene>
<feature type="region of interest" description="Disordered" evidence="1">
    <location>
        <begin position="1"/>
        <end position="75"/>
    </location>
</feature>
<dbReference type="SMART" id="SM00014">
    <property type="entry name" value="acidPPc"/>
    <property type="match status" value="1"/>
</dbReference>
<keyword evidence="2" id="KW-1133">Transmembrane helix</keyword>
<feature type="transmembrane region" description="Helical" evidence="2">
    <location>
        <begin position="149"/>
        <end position="168"/>
    </location>
</feature>
<keyword evidence="2" id="KW-0472">Membrane</keyword>
<dbReference type="Proteomes" id="UP000749040">
    <property type="component" value="Unassembled WGS sequence"/>
</dbReference>
<comment type="caution">
    <text evidence="4">The sequence shown here is derived from an EMBL/GenBank/DDBJ whole genome shotgun (WGS) entry which is preliminary data.</text>
</comment>
<feature type="compositionally biased region" description="Basic and acidic residues" evidence="1">
    <location>
        <begin position="59"/>
        <end position="70"/>
    </location>
</feature>